<feature type="transmembrane region" description="Helical" evidence="1">
    <location>
        <begin position="30"/>
        <end position="51"/>
    </location>
</feature>
<keyword evidence="1" id="KW-0812">Transmembrane</keyword>
<dbReference type="Proteomes" id="UP000249467">
    <property type="component" value="Unassembled WGS sequence"/>
</dbReference>
<dbReference type="Pfam" id="PF04020">
    <property type="entry name" value="Phage_holin_4_2"/>
    <property type="match status" value="1"/>
</dbReference>
<evidence type="ECO:0000313" key="2">
    <source>
        <dbReference type="EMBL" id="PZO38859.1"/>
    </source>
</evidence>
<dbReference type="AlphaFoldDB" id="A0A2W4WAD8"/>
<keyword evidence="1" id="KW-1133">Transmembrane helix</keyword>
<keyword evidence="1" id="KW-0472">Membrane</keyword>
<reference evidence="2 3" key="1">
    <citation type="submission" date="2018-04" db="EMBL/GenBank/DDBJ databases">
        <authorList>
            <person name="Go L.Y."/>
            <person name="Mitchell J.A."/>
        </authorList>
    </citation>
    <scope>NUCLEOTIDE SEQUENCE [LARGE SCALE GENOMIC DNA]</scope>
    <source>
        <strain evidence="2">ULC066bin1</strain>
    </source>
</reference>
<evidence type="ECO:0008006" key="4">
    <source>
        <dbReference type="Google" id="ProtNLM"/>
    </source>
</evidence>
<protein>
    <recommendedName>
        <fullName evidence="4">Phage holin family protein</fullName>
    </recommendedName>
</protein>
<feature type="transmembrane region" description="Helical" evidence="1">
    <location>
        <begin position="87"/>
        <end position="107"/>
    </location>
</feature>
<accession>A0A2W4WAD8</accession>
<feature type="transmembrane region" description="Helical" evidence="1">
    <location>
        <begin position="58"/>
        <end position="81"/>
    </location>
</feature>
<dbReference type="InterPro" id="IPR007165">
    <property type="entry name" value="Phage_holin_4_2"/>
</dbReference>
<dbReference type="PANTHER" id="PTHR37309:SF1">
    <property type="entry name" value="SLR0284 PROTEIN"/>
    <property type="match status" value="1"/>
</dbReference>
<evidence type="ECO:0000256" key="1">
    <source>
        <dbReference type="SAM" id="Phobius"/>
    </source>
</evidence>
<dbReference type="EMBL" id="QBML01000021">
    <property type="protein sequence ID" value="PZO38859.1"/>
    <property type="molecule type" value="Genomic_DNA"/>
</dbReference>
<sequence>MIGYFVTILATALGLLVVDMVVPGVDIANFPSALIAAIVIGLVNAFIRPVLQLLSMPLTFVTLGLFSFILNGILLWIASIIVPGFTMSGLLAFILAPIVLSFSSTFLNKYFAEKGVG</sequence>
<proteinExistence type="predicted"/>
<evidence type="ECO:0000313" key="3">
    <source>
        <dbReference type="Proteomes" id="UP000249467"/>
    </source>
</evidence>
<comment type="caution">
    <text evidence="2">The sequence shown here is derived from an EMBL/GenBank/DDBJ whole genome shotgun (WGS) entry which is preliminary data.</text>
</comment>
<organism evidence="2 3">
    <name type="scientific">Pseudanabaena frigida</name>
    <dbReference type="NCBI Taxonomy" id="945775"/>
    <lineage>
        <taxon>Bacteria</taxon>
        <taxon>Bacillati</taxon>
        <taxon>Cyanobacteriota</taxon>
        <taxon>Cyanophyceae</taxon>
        <taxon>Pseudanabaenales</taxon>
        <taxon>Pseudanabaenaceae</taxon>
        <taxon>Pseudanabaena</taxon>
    </lineage>
</organism>
<gene>
    <name evidence="2" type="ORF">DCF19_15410</name>
</gene>
<name>A0A2W4WAD8_9CYAN</name>
<dbReference type="PANTHER" id="PTHR37309">
    <property type="entry name" value="SLR0284 PROTEIN"/>
    <property type="match status" value="1"/>
</dbReference>
<reference evidence="2 3" key="2">
    <citation type="submission" date="2018-06" db="EMBL/GenBank/DDBJ databases">
        <title>Metagenomic assembly of (sub)arctic Cyanobacteria and their associated microbiome from non-axenic cultures.</title>
        <authorList>
            <person name="Baurain D."/>
        </authorList>
    </citation>
    <scope>NUCLEOTIDE SEQUENCE [LARGE SCALE GENOMIC DNA]</scope>
    <source>
        <strain evidence="2">ULC066bin1</strain>
    </source>
</reference>